<dbReference type="InterPro" id="IPR004797">
    <property type="entry name" value="Competence_ComEC/Rec2"/>
</dbReference>
<dbReference type="InterPro" id="IPR004477">
    <property type="entry name" value="ComEC_N"/>
</dbReference>
<evidence type="ECO:0000256" key="6">
    <source>
        <dbReference type="SAM" id="Phobius"/>
    </source>
</evidence>
<keyword evidence="5 6" id="KW-0472">Membrane</keyword>
<keyword evidence="3 6" id="KW-0812">Transmembrane</keyword>
<feature type="transmembrane region" description="Helical" evidence="6">
    <location>
        <begin position="278"/>
        <end position="296"/>
    </location>
</feature>
<keyword evidence="2" id="KW-1003">Cell membrane</keyword>
<evidence type="ECO:0000313" key="9">
    <source>
        <dbReference type="EMBL" id="CRH08309.1"/>
    </source>
</evidence>
<feature type="transmembrane region" description="Helical" evidence="6">
    <location>
        <begin position="30"/>
        <end position="47"/>
    </location>
</feature>
<dbReference type="NCBIfam" id="TIGR00361">
    <property type="entry name" value="ComEC_Rec2"/>
    <property type="match status" value="1"/>
</dbReference>
<feature type="transmembrane region" description="Helical" evidence="6">
    <location>
        <begin position="508"/>
        <end position="524"/>
    </location>
</feature>
<feature type="transmembrane region" description="Helical" evidence="6">
    <location>
        <begin position="340"/>
        <end position="359"/>
    </location>
</feature>
<gene>
    <name evidence="8" type="ORF">MAGMO_4113</name>
    <name evidence="9" type="ORF">MAGMO_p10010</name>
</gene>
<sequence>MSFKYQIGLLEVYLFSAITSIYLLGKKFEWAPFMLLLSLTLWLLYRAGLRRSVWLVFLAGIALGGGQMALRGWVEAAPLPLQWQGHSVALEGVVAERSKRGRAERFKLAEVEVMGTPLEGQVWLGLYRSQSDARPGDRVRMQAKLRTPRSYQVPGSFDYAQWLRRQGVVATGYIRGDMEVLADQGGYGWARLRHQLAQWIDHELTPTVAPVAKALLVGIRDDMSLAEQLRWQQSGLFHLVAISGLHVGMVAIGLFKLIRWLLGWLPGWQARWDLKRPAALLTLPGVIAYGALAGWGVSTQRAVIMVALFLLAIILRRGSSPWYTLTLAAALVLTLTPWDLFNAGFQLSFLCVVVLLAIFSPPGPEVPIKEGHRRVAEQRTRWQRGSRALGRTILASSALALLTAPIAQLTFQRITLYALPLNLLAIPMVTFSVVPLGLVAVLLYGIAPELAVWPLQGAGWCISQLQQLTHISAAWPLVNWRIAGAAEAAVWLYMVLLLLLVPVTKRRWQLVGITLGFLMLLSWPRGVTPSKQAMEVNLLDVGQAQAVALHIPKDGWSIIDAGGIKSHRFDVGEQIITPFLLKRGVVRLERIIISHLQSDHMNGVSRLMANFEVGELWLPRQSEPLKRHRGLQRLLAMAEIQGTEVHTRQQGERYERAGGGWSVLHPPRHGKKLDANNGSLVVELSYQGQRLLFPGDIEAQGEALLRQAPSLRSVNWMIAPHHGSRSSSSAALVERLKPQWVLFAAGHDNRYGFPKPEVRARWQAAGAQTLVTGEQGSMRFCVTRQGIRQEPVARPGEALQRTPCKP</sequence>
<evidence type="ECO:0000256" key="5">
    <source>
        <dbReference type="ARBA" id="ARBA00023136"/>
    </source>
</evidence>
<organism evidence="9">
    <name type="scientific">Magnetococcus massalia (strain MO-1)</name>
    <dbReference type="NCBI Taxonomy" id="451514"/>
    <lineage>
        <taxon>Bacteria</taxon>
        <taxon>Pseudomonadati</taxon>
        <taxon>Pseudomonadota</taxon>
        <taxon>Magnetococcia</taxon>
        <taxon>Magnetococcales</taxon>
        <taxon>Magnetococcaceae</taxon>
        <taxon>Magnetococcus</taxon>
    </lineage>
</organism>
<accession>A0A1S7LQ46</accession>
<feature type="transmembrane region" description="Helical" evidence="6">
    <location>
        <begin position="482"/>
        <end position="501"/>
    </location>
</feature>
<dbReference type="InterPro" id="IPR035681">
    <property type="entry name" value="ComA-like_MBL"/>
</dbReference>
<dbReference type="CDD" id="cd07731">
    <property type="entry name" value="ComA-like_MBL-fold"/>
    <property type="match status" value="1"/>
</dbReference>
<name>A0A1S7LQ46_MAGMO</name>
<evidence type="ECO:0000256" key="2">
    <source>
        <dbReference type="ARBA" id="ARBA00022475"/>
    </source>
</evidence>
<dbReference type="Pfam" id="PF00753">
    <property type="entry name" value="Lactamase_B"/>
    <property type="match status" value="1"/>
</dbReference>
<evidence type="ECO:0000256" key="4">
    <source>
        <dbReference type="ARBA" id="ARBA00022989"/>
    </source>
</evidence>
<dbReference type="Gene3D" id="3.60.15.10">
    <property type="entry name" value="Ribonuclease Z/Hydroxyacylglutathione hydrolase-like"/>
    <property type="match status" value="1"/>
</dbReference>
<dbReference type="InterPro" id="IPR036866">
    <property type="entry name" value="RibonucZ/Hydroxyglut_hydro"/>
</dbReference>
<feature type="transmembrane region" description="Helical" evidence="6">
    <location>
        <begin position="423"/>
        <end position="447"/>
    </location>
</feature>
<dbReference type="InterPro" id="IPR025405">
    <property type="entry name" value="DUF4131"/>
</dbReference>
<feature type="transmembrane region" description="Helical" evidence="6">
    <location>
        <begin position="388"/>
        <end position="411"/>
    </location>
</feature>
<dbReference type="EMBL" id="LO017727">
    <property type="protein sequence ID" value="CRH08241.1"/>
    <property type="molecule type" value="Genomic_DNA"/>
</dbReference>
<evidence type="ECO:0000313" key="8">
    <source>
        <dbReference type="EMBL" id="CRH08241.1"/>
    </source>
</evidence>
<evidence type="ECO:0000256" key="3">
    <source>
        <dbReference type="ARBA" id="ARBA00022692"/>
    </source>
</evidence>
<reference evidence="9" key="1">
    <citation type="submission" date="2015-04" db="EMBL/GenBank/DDBJ databases">
        <authorList>
            <person name="Syromyatnikov M.Y."/>
            <person name="Popov V.N."/>
        </authorList>
    </citation>
    <scope>NUCLEOTIDE SEQUENCE</scope>
    <source>
        <strain evidence="9">MO-1</strain>
        <plasmid evidence="9">MAGMO_p1</plasmid>
    </source>
</reference>
<feature type="transmembrane region" description="Helical" evidence="6">
    <location>
        <begin position="54"/>
        <end position="74"/>
    </location>
</feature>
<protein>
    <submittedName>
        <fullName evidence="8 9">DNA internalization-related competence protein ComEC/Rec2</fullName>
    </submittedName>
</protein>
<dbReference type="Pfam" id="PF13567">
    <property type="entry name" value="DUF4131"/>
    <property type="match status" value="1"/>
</dbReference>
<dbReference type="InterPro" id="IPR052159">
    <property type="entry name" value="Competence_DNA_uptake"/>
</dbReference>
<keyword evidence="4 6" id="KW-1133">Transmembrane helix</keyword>
<dbReference type="InterPro" id="IPR001279">
    <property type="entry name" value="Metallo-B-lactamas"/>
</dbReference>
<geneLocation type="plasmid" evidence="9">
    <name>MAGMO_p1</name>
</geneLocation>
<dbReference type="PANTHER" id="PTHR30619">
    <property type="entry name" value="DNA INTERNALIZATION/COMPETENCE PROTEIN COMEC/REC2"/>
    <property type="match status" value="1"/>
</dbReference>
<dbReference type="SMART" id="SM00849">
    <property type="entry name" value="Lactamase_B"/>
    <property type="match status" value="1"/>
</dbReference>
<evidence type="ECO:0000256" key="1">
    <source>
        <dbReference type="ARBA" id="ARBA00004651"/>
    </source>
</evidence>
<evidence type="ECO:0000259" key="7">
    <source>
        <dbReference type="SMART" id="SM00849"/>
    </source>
</evidence>
<dbReference type="RefSeq" id="WP_176704638.1">
    <property type="nucleotide sequence ID" value="NZ_LO017728.1"/>
</dbReference>
<dbReference type="NCBIfam" id="TIGR00360">
    <property type="entry name" value="ComEC_N-term"/>
    <property type="match status" value="1"/>
</dbReference>
<dbReference type="Pfam" id="PF03772">
    <property type="entry name" value="Competence"/>
    <property type="match status" value="1"/>
</dbReference>
<feature type="domain" description="Metallo-beta-lactamase" evidence="7">
    <location>
        <begin position="543"/>
        <end position="747"/>
    </location>
</feature>
<feature type="transmembrane region" description="Helical" evidence="6">
    <location>
        <begin position="302"/>
        <end position="319"/>
    </location>
</feature>
<feature type="transmembrane region" description="Helical" evidence="6">
    <location>
        <begin position="7"/>
        <end position="24"/>
    </location>
</feature>
<comment type="subcellular location">
    <subcellularLocation>
        <location evidence="1">Cell membrane</location>
        <topology evidence="1">Multi-pass membrane protein</topology>
    </subcellularLocation>
</comment>
<dbReference type="EMBL" id="LO017728">
    <property type="protein sequence ID" value="CRH08309.1"/>
    <property type="molecule type" value="Genomic_DNA"/>
</dbReference>
<dbReference type="AlphaFoldDB" id="A0A1S7LQ46"/>
<keyword evidence="9" id="KW-0614">Plasmid</keyword>
<dbReference type="PANTHER" id="PTHR30619:SF1">
    <property type="entry name" value="RECOMBINATION PROTEIN 2"/>
    <property type="match status" value="1"/>
</dbReference>
<feature type="transmembrane region" description="Helical" evidence="6">
    <location>
        <begin position="236"/>
        <end position="258"/>
    </location>
</feature>
<dbReference type="SUPFAM" id="SSF56281">
    <property type="entry name" value="Metallo-hydrolase/oxidoreductase"/>
    <property type="match status" value="1"/>
</dbReference>
<proteinExistence type="predicted"/>
<dbReference type="GO" id="GO:0030420">
    <property type="term" value="P:establishment of competence for transformation"/>
    <property type="evidence" value="ECO:0007669"/>
    <property type="project" value="InterPro"/>
</dbReference>
<dbReference type="GO" id="GO:0005886">
    <property type="term" value="C:plasma membrane"/>
    <property type="evidence" value="ECO:0007669"/>
    <property type="project" value="UniProtKB-SubCell"/>
</dbReference>